<comment type="similarity">
    <text evidence="2">Belongs to the YbaB/EbfC family.</text>
</comment>
<dbReference type="Pfam" id="PF02575">
    <property type="entry name" value="YbaB_DNA_bd"/>
    <property type="match status" value="1"/>
</dbReference>
<dbReference type="PANTHER" id="PTHR33449:SF1">
    <property type="entry name" value="NUCLEOID-ASSOCIATED PROTEIN YBAB"/>
    <property type="match status" value="1"/>
</dbReference>
<evidence type="ECO:0000256" key="2">
    <source>
        <dbReference type="HAMAP-Rule" id="MF_00274"/>
    </source>
</evidence>
<dbReference type="HAMAP" id="MF_00274">
    <property type="entry name" value="DNA_YbaB_EbfC"/>
    <property type="match status" value="1"/>
</dbReference>
<dbReference type="NCBIfam" id="TIGR00103">
    <property type="entry name" value="DNA_YbaB_EbfC"/>
    <property type="match status" value="1"/>
</dbReference>
<dbReference type="RefSeq" id="WP_091404329.1">
    <property type="nucleotide sequence ID" value="NZ_FMYV01000005.1"/>
</dbReference>
<dbReference type="STRING" id="28234.SAMN04488588_1506"/>
<feature type="region of interest" description="Disordered" evidence="3">
    <location>
        <begin position="1"/>
        <end position="46"/>
    </location>
</feature>
<gene>
    <name evidence="5" type="ORF">E4650_07930</name>
    <name evidence="4" type="ORF">SAMN04488588_1506</name>
</gene>
<dbReference type="Gene3D" id="3.30.1310.10">
    <property type="entry name" value="Nucleoid-associated protein YbaB-like domain"/>
    <property type="match status" value="1"/>
</dbReference>
<comment type="subunit">
    <text evidence="2">Homodimer.</text>
</comment>
<evidence type="ECO:0000313" key="4">
    <source>
        <dbReference type="EMBL" id="SDC63058.1"/>
    </source>
</evidence>
<comment type="subcellular location">
    <subcellularLocation>
        <location evidence="2">Cytoplasm</location>
        <location evidence="2">Nucleoid</location>
    </subcellularLocation>
</comment>
<reference evidence="4 6" key="1">
    <citation type="submission" date="2016-10" db="EMBL/GenBank/DDBJ databases">
        <authorList>
            <person name="de Groot N.N."/>
        </authorList>
    </citation>
    <scope>NUCLEOTIDE SEQUENCE [LARGE SCALE GENOMIC DNA]</scope>
    <source>
        <strain evidence="4 6">WG14</strain>
    </source>
</reference>
<comment type="function">
    <text evidence="2">Binds to DNA and alters its conformation. May be involved in regulation of gene expression, nucleoid organization and DNA protection.</text>
</comment>
<accession>A0A1G6N5C8</accession>
<dbReference type="Proteomes" id="UP000297288">
    <property type="component" value="Unassembled WGS sequence"/>
</dbReference>
<evidence type="ECO:0000313" key="7">
    <source>
        <dbReference type="Proteomes" id="UP000297288"/>
    </source>
</evidence>
<dbReference type="AlphaFoldDB" id="A0A1G6N5C8"/>
<dbReference type="GO" id="GO:0003677">
    <property type="term" value="F:DNA binding"/>
    <property type="evidence" value="ECO:0007669"/>
    <property type="project" value="UniProtKB-UniRule"/>
</dbReference>
<sequence>MAKKIKSMGGRSFKKSAPKKSGNMNKLLQQAQQAQQSMEKEMEEMEAGLVNKEIEATSGGGVVKVIVTGDLRVKDIQISDELEDEGMDIIKDMIIAATNEALEKAKNYKDEESEKISEKYLGGFEGMGLGL</sequence>
<dbReference type="InterPro" id="IPR036894">
    <property type="entry name" value="YbaB-like_sf"/>
</dbReference>
<dbReference type="EMBL" id="FMYV01000005">
    <property type="protein sequence ID" value="SDC63058.1"/>
    <property type="molecule type" value="Genomic_DNA"/>
</dbReference>
<dbReference type="OrthoDB" id="47063at2"/>
<proteinExistence type="inferred from homology"/>
<dbReference type="GO" id="GO:0005829">
    <property type="term" value="C:cytosol"/>
    <property type="evidence" value="ECO:0007669"/>
    <property type="project" value="TreeGrafter"/>
</dbReference>
<evidence type="ECO:0000313" key="6">
    <source>
        <dbReference type="Proteomes" id="UP000199322"/>
    </source>
</evidence>
<dbReference type="SUPFAM" id="SSF82607">
    <property type="entry name" value="YbaB-like"/>
    <property type="match status" value="1"/>
</dbReference>
<dbReference type="EMBL" id="SRME01000005">
    <property type="protein sequence ID" value="TGG87226.1"/>
    <property type="molecule type" value="Genomic_DNA"/>
</dbReference>
<dbReference type="InterPro" id="IPR004401">
    <property type="entry name" value="YbaB/EbfC"/>
</dbReference>
<name>A0A1G6N5C8_9BACT</name>
<dbReference type="PANTHER" id="PTHR33449">
    <property type="entry name" value="NUCLEOID-ASSOCIATED PROTEIN YBAB"/>
    <property type="match status" value="1"/>
</dbReference>
<reference evidence="5 7" key="2">
    <citation type="submission" date="2019-04" db="EMBL/GenBank/DDBJ databases">
        <title>Draft genome sequence data and analysis of a Fermenting Bacterium, Geotoga petraea strain HO-Geo1, isolated from heavy-oil petroleum reservoir in Russia.</title>
        <authorList>
            <person name="Grouzdev D.S."/>
            <person name="Semenova E.M."/>
            <person name="Sokolova D.S."/>
            <person name="Tourova T.P."/>
            <person name="Poltaraus A.B."/>
            <person name="Nazina T.N."/>
        </authorList>
    </citation>
    <scope>NUCLEOTIDE SEQUENCE [LARGE SCALE GENOMIC DNA]</scope>
    <source>
        <strain evidence="5 7">HO-Geo1</strain>
    </source>
</reference>
<keyword evidence="1 2" id="KW-0238">DNA-binding</keyword>
<keyword evidence="6" id="KW-1185">Reference proteome</keyword>
<protein>
    <recommendedName>
        <fullName evidence="2">Nucleoid-associated protein E4650_07930</fullName>
    </recommendedName>
</protein>
<evidence type="ECO:0000313" key="5">
    <source>
        <dbReference type="EMBL" id="TGG87226.1"/>
    </source>
</evidence>
<evidence type="ECO:0000256" key="3">
    <source>
        <dbReference type="SAM" id="MobiDB-lite"/>
    </source>
</evidence>
<keyword evidence="2" id="KW-0963">Cytoplasm</keyword>
<dbReference type="Proteomes" id="UP000199322">
    <property type="component" value="Unassembled WGS sequence"/>
</dbReference>
<organism evidence="4 6">
    <name type="scientific">Geotoga petraea</name>
    <dbReference type="NCBI Taxonomy" id="28234"/>
    <lineage>
        <taxon>Bacteria</taxon>
        <taxon>Thermotogati</taxon>
        <taxon>Thermotogota</taxon>
        <taxon>Thermotogae</taxon>
        <taxon>Petrotogales</taxon>
        <taxon>Petrotogaceae</taxon>
        <taxon>Geotoga</taxon>
    </lineage>
</organism>
<dbReference type="GO" id="GO:0043590">
    <property type="term" value="C:bacterial nucleoid"/>
    <property type="evidence" value="ECO:0007669"/>
    <property type="project" value="UniProtKB-UniRule"/>
</dbReference>
<evidence type="ECO:0000256" key="1">
    <source>
        <dbReference type="ARBA" id="ARBA00023125"/>
    </source>
</evidence>
<feature type="compositionally biased region" description="Basic residues" evidence="3">
    <location>
        <begin position="1"/>
        <end position="18"/>
    </location>
</feature>